<feature type="domain" description="Mur ligase central" evidence="2">
    <location>
        <begin position="34"/>
        <end position="150"/>
    </location>
</feature>
<evidence type="ECO:0000313" key="3">
    <source>
        <dbReference type="EMBL" id="ESR35267.1"/>
    </source>
</evidence>
<dbReference type="Gene3D" id="3.90.190.20">
    <property type="entry name" value="Mur ligase, C-terminal domain"/>
    <property type="match status" value="1"/>
</dbReference>
<keyword evidence="4" id="KW-1185">Reference proteome</keyword>
<dbReference type="PANTHER" id="PTHR43445">
    <property type="entry name" value="UDP-N-ACETYLMURAMATE--L-ALANINE LIGASE-RELATED"/>
    <property type="match status" value="1"/>
</dbReference>
<dbReference type="InterPro" id="IPR036615">
    <property type="entry name" value="Mur_ligase_C_dom_sf"/>
</dbReference>
<dbReference type="PANTHER" id="PTHR43445:SF3">
    <property type="entry name" value="UDP-N-ACETYLMURAMATE--L-ALANINE LIGASE"/>
    <property type="match status" value="1"/>
</dbReference>
<organism evidence="3 4">
    <name type="scientific">Citrus clementina</name>
    <name type="common">Clementine</name>
    <name type="synonym">Citrus deliciosa x Citrus sinensis</name>
    <dbReference type="NCBI Taxonomy" id="85681"/>
    <lineage>
        <taxon>Eukaryota</taxon>
        <taxon>Viridiplantae</taxon>
        <taxon>Streptophyta</taxon>
        <taxon>Embryophyta</taxon>
        <taxon>Tracheophyta</taxon>
        <taxon>Spermatophyta</taxon>
        <taxon>Magnoliopsida</taxon>
        <taxon>eudicotyledons</taxon>
        <taxon>Gunneridae</taxon>
        <taxon>Pentapetalae</taxon>
        <taxon>rosids</taxon>
        <taxon>malvids</taxon>
        <taxon>Sapindales</taxon>
        <taxon>Rutaceae</taxon>
        <taxon>Aurantioideae</taxon>
        <taxon>Citrus</taxon>
    </lineage>
</organism>
<sequence length="417" mass="46144">MHCRFQKSKGVDSFRGNWWFWVICTRQARSQTRKSTTASMLAYVLKAMGDDLTAIVGAHVPQFPDGSIFYGGGKNFVLEADEYDGCFLGLSPSVAVVTNLDWEHVDIFEDEDAVKSIFRRFLKQIRVGGHLVICGDSQGARSLLDQIKQDTGLKYSGGVVSNQSSDLWGQGHDYKIITYGFSSFNDWYAESVCPNVQGGSDYILCERGRPLAQISLQIPGVHNVLNSLAVIATVLTLIGDKRQSHESIACLKLPLSKFMGVSRRFDLIGTIYGCHIYDDFAHHPTEVRAVLQAARQRFPNKALIVVFQPHTYSRLVVLKDDFANALSEADQVVVSAVYAARETNDWNFNGKDLAASIIGPPSEYIPCLGNVVDKLALQILRDPHPEIVILTLGAGDVTTVGPKLLHELQTRSQDARH</sequence>
<feature type="domain" description="Mur ligase C-terminal" evidence="1">
    <location>
        <begin position="263"/>
        <end position="395"/>
    </location>
</feature>
<dbReference type="Pfam" id="PF02875">
    <property type="entry name" value="Mur_ligase_C"/>
    <property type="match status" value="1"/>
</dbReference>
<accession>V4S4K0</accession>
<dbReference type="InterPro" id="IPR013221">
    <property type="entry name" value="Mur_ligase_cen"/>
</dbReference>
<dbReference type="GO" id="GO:0016881">
    <property type="term" value="F:acid-amino acid ligase activity"/>
    <property type="evidence" value="ECO:0007669"/>
    <property type="project" value="InterPro"/>
</dbReference>
<dbReference type="GO" id="GO:0005524">
    <property type="term" value="F:ATP binding"/>
    <property type="evidence" value="ECO:0007669"/>
    <property type="project" value="InterPro"/>
</dbReference>
<dbReference type="AlphaFoldDB" id="V4S4K0"/>
<dbReference type="InterPro" id="IPR050061">
    <property type="entry name" value="MurCDEF_pg_biosynth"/>
</dbReference>
<dbReference type="EMBL" id="KI537036">
    <property type="protein sequence ID" value="ESR35267.1"/>
    <property type="molecule type" value="Genomic_DNA"/>
</dbReference>
<protein>
    <recommendedName>
        <fullName evidence="5">UDP-N-acetylmuramate--L-alanine ligase</fullName>
    </recommendedName>
</protein>
<dbReference type="SUPFAM" id="SSF53244">
    <property type="entry name" value="MurD-like peptide ligases, peptide-binding domain"/>
    <property type="match status" value="1"/>
</dbReference>
<evidence type="ECO:0000259" key="1">
    <source>
        <dbReference type="Pfam" id="PF02875"/>
    </source>
</evidence>
<dbReference type="SUPFAM" id="SSF53623">
    <property type="entry name" value="MurD-like peptide ligases, catalytic domain"/>
    <property type="match status" value="1"/>
</dbReference>
<evidence type="ECO:0000313" key="4">
    <source>
        <dbReference type="Proteomes" id="UP000030687"/>
    </source>
</evidence>
<gene>
    <name evidence="3" type="ORF">CICLE_v10004632mg</name>
</gene>
<proteinExistence type="predicted"/>
<dbReference type="InterPro" id="IPR036565">
    <property type="entry name" value="Mur-like_cat_sf"/>
</dbReference>
<evidence type="ECO:0008006" key="5">
    <source>
        <dbReference type="Google" id="ProtNLM"/>
    </source>
</evidence>
<evidence type="ECO:0000259" key="2">
    <source>
        <dbReference type="Pfam" id="PF08245"/>
    </source>
</evidence>
<dbReference type="Gene3D" id="3.40.1190.10">
    <property type="entry name" value="Mur-like, catalytic domain"/>
    <property type="match status" value="1"/>
</dbReference>
<reference evidence="3 4" key="1">
    <citation type="submission" date="2013-10" db="EMBL/GenBank/DDBJ databases">
        <authorList>
            <consortium name="International Citrus Genome Consortium"/>
            <person name="Jenkins J."/>
            <person name="Schmutz J."/>
            <person name="Prochnik S."/>
            <person name="Rokhsar D."/>
            <person name="Gmitter F."/>
            <person name="Ollitrault P."/>
            <person name="Machado M."/>
            <person name="Talon M."/>
            <person name="Wincker P."/>
            <person name="Jaillon O."/>
            <person name="Morgante M."/>
        </authorList>
    </citation>
    <scope>NUCLEOTIDE SEQUENCE</scope>
    <source>
        <strain evidence="4">cv. Clemenules</strain>
    </source>
</reference>
<dbReference type="Gramene" id="ESR35267">
    <property type="protein sequence ID" value="ESR35267"/>
    <property type="gene ID" value="CICLE_v10004632mg"/>
</dbReference>
<dbReference type="KEGG" id="cic:CICLE_v10004632mg"/>
<dbReference type="Pfam" id="PF08245">
    <property type="entry name" value="Mur_ligase_M"/>
    <property type="match status" value="1"/>
</dbReference>
<dbReference type="Proteomes" id="UP000030687">
    <property type="component" value="Unassembled WGS sequence"/>
</dbReference>
<name>V4S4K0_CITCL</name>
<dbReference type="InterPro" id="IPR004101">
    <property type="entry name" value="Mur_ligase_C"/>
</dbReference>